<proteinExistence type="predicted"/>
<name>A0A4R1XZJ4_ACICA</name>
<feature type="chain" id="PRO_5020329699" description="Lipoprotein" evidence="2">
    <location>
        <begin position="27"/>
        <end position="98"/>
    </location>
</feature>
<comment type="caution">
    <text evidence="3">The sequence shown here is derived from an EMBL/GenBank/DDBJ whole genome shotgun (WGS) entry which is preliminary data.</text>
</comment>
<reference evidence="3 4" key="1">
    <citation type="submission" date="2019-03" db="EMBL/GenBank/DDBJ databases">
        <title>Genomic analyses of the natural microbiome of Caenorhabditis elegans.</title>
        <authorList>
            <person name="Samuel B."/>
        </authorList>
    </citation>
    <scope>NUCLEOTIDE SEQUENCE [LARGE SCALE GENOMIC DNA]</scope>
    <source>
        <strain evidence="3 4">JUb89</strain>
    </source>
</reference>
<dbReference type="PROSITE" id="PS51257">
    <property type="entry name" value="PROKAR_LIPOPROTEIN"/>
    <property type="match status" value="1"/>
</dbReference>
<feature type="region of interest" description="Disordered" evidence="1">
    <location>
        <begin position="24"/>
        <end position="98"/>
    </location>
</feature>
<dbReference type="Proteomes" id="UP000294963">
    <property type="component" value="Unassembled WGS sequence"/>
</dbReference>
<evidence type="ECO:0000256" key="2">
    <source>
        <dbReference type="SAM" id="SignalP"/>
    </source>
</evidence>
<evidence type="ECO:0008006" key="5">
    <source>
        <dbReference type="Google" id="ProtNLM"/>
    </source>
</evidence>
<keyword evidence="2" id="KW-0732">Signal</keyword>
<gene>
    <name evidence="3" type="ORF">EC844_11686</name>
</gene>
<dbReference type="AlphaFoldDB" id="A0A4R1XZJ4"/>
<protein>
    <recommendedName>
        <fullName evidence="5">Lipoprotein</fullName>
    </recommendedName>
</protein>
<accession>A0A4R1XZJ4</accession>
<sequence>MKKLTIISILLTAVALVAVGCTSQEAATPSTTTQTQLPTSSAELPSVDTGTQGRSAIEAQSAEPAGAIEAADPTLQNNTPYQALPESGTNPPALPSTE</sequence>
<organism evidence="3 4">
    <name type="scientific">Acinetobacter calcoaceticus</name>
    <dbReference type="NCBI Taxonomy" id="471"/>
    <lineage>
        <taxon>Bacteria</taxon>
        <taxon>Pseudomonadati</taxon>
        <taxon>Pseudomonadota</taxon>
        <taxon>Gammaproteobacteria</taxon>
        <taxon>Moraxellales</taxon>
        <taxon>Moraxellaceae</taxon>
        <taxon>Acinetobacter</taxon>
        <taxon>Acinetobacter calcoaceticus/baumannii complex</taxon>
    </lineage>
</organism>
<feature type="compositionally biased region" description="Low complexity" evidence="1">
    <location>
        <begin position="24"/>
        <end position="42"/>
    </location>
</feature>
<evidence type="ECO:0000313" key="4">
    <source>
        <dbReference type="Proteomes" id="UP000294963"/>
    </source>
</evidence>
<dbReference type="EMBL" id="SLVJ01000016">
    <property type="protein sequence ID" value="TCM65123.1"/>
    <property type="molecule type" value="Genomic_DNA"/>
</dbReference>
<keyword evidence="4" id="KW-1185">Reference proteome</keyword>
<feature type="signal peptide" evidence="2">
    <location>
        <begin position="1"/>
        <end position="26"/>
    </location>
</feature>
<evidence type="ECO:0000256" key="1">
    <source>
        <dbReference type="SAM" id="MobiDB-lite"/>
    </source>
</evidence>
<evidence type="ECO:0000313" key="3">
    <source>
        <dbReference type="EMBL" id="TCM65123.1"/>
    </source>
</evidence>